<dbReference type="InterPro" id="IPR002577">
    <property type="entry name" value="HTH_HxlR"/>
</dbReference>
<dbReference type="PANTHER" id="PTHR33204:SF37">
    <property type="entry name" value="HTH-TYPE TRANSCRIPTIONAL REGULATOR YODB"/>
    <property type="match status" value="1"/>
</dbReference>
<evidence type="ECO:0000256" key="1">
    <source>
        <dbReference type="ARBA" id="ARBA00023015"/>
    </source>
</evidence>
<name>A0A8J7TP76_9BACT</name>
<dbReference type="InterPro" id="IPR036388">
    <property type="entry name" value="WH-like_DNA-bd_sf"/>
</dbReference>
<dbReference type="PROSITE" id="PS51118">
    <property type="entry name" value="HTH_HXLR"/>
    <property type="match status" value="1"/>
</dbReference>
<evidence type="ECO:0000313" key="5">
    <source>
        <dbReference type="EMBL" id="MBN8661753.1"/>
    </source>
</evidence>
<protein>
    <submittedName>
        <fullName evidence="5">Helix-turn-helix transcriptional regulator</fullName>
    </submittedName>
</protein>
<dbReference type="InterPro" id="IPR036390">
    <property type="entry name" value="WH_DNA-bd_sf"/>
</dbReference>
<proteinExistence type="predicted"/>
<evidence type="ECO:0000256" key="3">
    <source>
        <dbReference type="ARBA" id="ARBA00023163"/>
    </source>
</evidence>
<dbReference type="GO" id="GO:0003677">
    <property type="term" value="F:DNA binding"/>
    <property type="evidence" value="ECO:0007669"/>
    <property type="project" value="UniProtKB-KW"/>
</dbReference>
<dbReference type="AlphaFoldDB" id="A0A8J7TP76"/>
<dbReference type="Proteomes" id="UP000664277">
    <property type="component" value="Unassembled WGS sequence"/>
</dbReference>
<dbReference type="Pfam" id="PF01638">
    <property type="entry name" value="HxlR"/>
    <property type="match status" value="1"/>
</dbReference>
<dbReference type="SUPFAM" id="SSF46785">
    <property type="entry name" value="Winged helix' DNA-binding domain"/>
    <property type="match status" value="1"/>
</dbReference>
<reference evidence="5" key="1">
    <citation type="submission" date="2021-02" db="EMBL/GenBank/DDBJ databases">
        <title>Genome-Resolved Metagenomics of a Microbial Community Performing Photosynthetic Biological Nutrient Removal.</title>
        <authorList>
            <person name="Mcdaniel E.A."/>
        </authorList>
    </citation>
    <scope>NUCLEOTIDE SEQUENCE</scope>
    <source>
        <strain evidence="5">UWPOB_OBS1</strain>
    </source>
</reference>
<evidence type="ECO:0000313" key="6">
    <source>
        <dbReference type="Proteomes" id="UP000664277"/>
    </source>
</evidence>
<organism evidence="5 6">
    <name type="scientific">Candidatus Obscuribacter phosphatis</name>
    <dbReference type="NCBI Taxonomy" id="1906157"/>
    <lineage>
        <taxon>Bacteria</taxon>
        <taxon>Bacillati</taxon>
        <taxon>Candidatus Melainabacteria</taxon>
        <taxon>Candidatus Obscuribacterales</taxon>
        <taxon>Candidatus Obscuribacteraceae</taxon>
        <taxon>Candidatus Obscuribacter</taxon>
    </lineage>
</organism>
<keyword evidence="2" id="KW-0238">DNA-binding</keyword>
<keyword evidence="1" id="KW-0805">Transcription regulation</keyword>
<keyword evidence="3" id="KW-0804">Transcription</keyword>
<dbReference type="PANTHER" id="PTHR33204">
    <property type="entry name" value="TRANSCRIPTIONAL REGULATOR, MARR FAMILY"/>
    <property type="match status" value="1"/>
</dbReference>
<sequence>MLDKNLNCPLSALLDVVGAKWSVQILREIALGPVRTRKFLRLIPGLTMKSLQERIRALQNLGLIERREFDEKLPHVEHAITERGRRLLALMAQLKALADETASAKCYCSIEGCSEEQMVCPSRRQA</sequence>
<evidence type="ECO:0000259" key="4">
    <source>
        <dbReference type="PROSITE" id="PS51118"/>
    </source>
</evidence>
<feature type="domain" description="HTH hxlR-type" evidence="4">
    <location>
        <begin position="8"/>
        <end position="106"/>
    </location>
</feature>
<accession>A0A8J7TP76</accession>
<dbReference type="Gene3D" id="1.10.10.10">
    <property type="entry name" value="Winged helix-like DNA-binding domain superfamily/Winged helix DNA-binding domain"/>
    <property type="match status" value="1"/>
</dbReference>
<gene>
    <name evidence="5" type="ORF">J0M35_15410</name>
</gene>
<comment type="caution">
    <text evidence="5">The sequence shown here is derived from an EMBL/GenBank/DDBJ whole genome shotgun (WGS) entry which is preliminary data.</text>
</comment>
<evidence type="ECO:0000256" key="2">
    <source>
        <dbReference type="ARBA" id="ARBA00023125"/>
    </source>
</evidence>
<dbReference type="EMBL" id="JAFLCK010000024">
    <property type="protein sequence ID" value="MBN8661753.1"/>
    <property type="molecule type" value="Genomic_DNA"/>
</dbReference>